<keyword evidence="8" id="KW-0624">Polysaccharide degradation</keyword>
<evidence type="ECO:0000256" key="6">
    <source>
        <dbReference type="ARBA" id="ARBA00023277"/>
    </source>
</evidence>
<dbReference type="PROSITE" id="PS51910">
    <property type="entry name" value="GH18_2"/>
    <property type="match status" value="1"/>
</dbReference>
<evidence type="ECO:0000256" key="8">
    <source>
        <dbReference type="ARBA" id="ARBA00023326"/>
    </source>
</evidence>
<reference evidence="12" key="1">
    <citation type="submission" date="2023-08" db="EMBL/GenBank/DDBJ databases">
        <title>Black Yeasts Isolated from many extreme environments.</title>
        <authorList>
            <person name="Coleine C."/>
            <person name="Stajich J.E."/>
            <person name="Selbmann L."/>
        </authorList>
    </citation>
    <scope>NUCLEOTIDE SEQUENCE</scope>
    <source>
        <strain evidence="12">CCFEE 5401</strain>
    </source>
</reference>
<dbReference type="GO" id="GO:0006032">
    <property type="term" value="P:chitin catabolic process"/>
    <property type="evidence" value="ECO:0007669"/>
    <property type="project" value="UniProtKB-KW"/>
</dbReference>
<dbReference type="EC" id="3.2.1.14" evidence="2"/>
<keyword evidence="6" id="KW-0119">Carbohydrate metabolism</keyword>
<dbReference type="GO" id="GO:0008061">
    <property type="term" value="F:chitin binding"/>
    <property type="evidence" value="ECO:0007669"/>
    <property type="project" value="UniProtKB-KW"/>
</dbReference>
<evidence type="ECO:0000256" key="10">
    <source>
        <dbReference type="RuleBase" id="RU000489"/>
    </source>
</evidence>
<dbReference type="GO" id="GO:0008843">
    <property type="term" value="F:endochitinase activity"/>
    <property type="evidence" value="ECO:0007669"/>
    <property type="project" value="UniProtKB-EC"/>
</dbReference>
<dbReference type="Gene3D" id="3.20.20.80">
    <property type="entry name" value="Glycosidases"/>
    <property type="match status" value="1"/>
</dbReference>
<evidence type="ECO:0000256" key="4">
    <source>
        <dbReference type="ARBA" id="ARBA00022801"/>
    </source>
</evidence>
<comment type="catalytic activity">
    <reaction evidence="1">
        <text>Random endo-hydrolysis of N-acetyl-beta-D-glucosaminide (1-&gt;4)-beta-linkages in chitin and chitodextrins.</text>
        <dbReference type="EC" id="3.2.1.14"/>
    </reaction>
</comment>
<organism evidence="12 13">
    <name type="scientific">Meristemomyces frigidus</name>
    <dbReference type="NCBI Taxonomy" id="1508187"/>
    <lineage>
        <taxon>Eukaryota</taxon>
        <taxon>Fungi</taxon>
        <taxon>Dikarya</taxon>
        <taxon>Ascomycota</taxon>
        <taxon>Pezizomycotina</taxon>
        <taxon>Dothideomycetes</taxon>
        <taxon>Dothideomycetidae</taxon>
        <taxon>Mycosphaerellales</taxon>
        <taxon>Teratosphaeriaceae</taxon>
        <taxon>Meristemomyces</taxon>
    </lineage>
</organism>
<dbReference type="InterPro" id="IPR050542">
    <property type="entry name" value="Glycosyl_Hydrlase18_Chitinase"/>
</dbReference>
<dbReference type="PANTHER" id="PTHR45708">
    <property type="entry name" value="ENDOCHITINASE"/>
    <property type="match status" value="1"/>
</dbReference>
<evidence type="ECO:0000256" key="1">
    <source>
        <dbReference type="ARBA" id="ARBA00000822"/>
    </source>
</evidence>
<comment type="caution">
    <text evidence="12">The sequence shown here is derived from an EMBL/GenBank/DDBJ whole genome shotgun (WGS) entry which is preliminary data.</text>
</comment>
<keyword evidence="7 10" id="KW-0326">Glycosidase</keyword>
<dbReference type="InterPro" id="IPR001579">
    <property type="entry name" value="Glyco_hydro_18_chit_AS"/>
</dbReference>
<dbReference type="InterPro" id="IPR001223">
    <property type="entry name" value="Glyco_hydro18_cat"/>
</dbReference>
<keyword evidence="3" id="KW-0147">Chitin-binding</keyword>
<evidence type="ECO:0000313" key="13">
    <source>
        <dbReference type="Proteomes" id="UP001310890"/>
    </source>
</evidence>
<dbReference type="PROSITE" id="PS01095">
    <property type="entry name" value="GH18_1"/>
    <property type="match status" value="1"/>
</dbReference>
<dbReference type="PANTHER" id="PTHR45708:SF49">
    <property type="entry name" value="ENDOCHITINASE"/>
    <property type="match status" value="1"/>
</dbReference>
<accession>A0AAN7YMI7</accession>
<sequence length="408" mass="43339">MAIPQTPATLLHDPQLRFRAPLLLDLLAIQFLGRTAKLCVPFLTFSHTEPCFTTLTSTSISISTSTVYINSSAVATPSAYIVPTVYITTSPNGSGRLPSPYTFLPGAQDNVAVYYGQSPDTKSGGLSTLCASPNVDIVILAFVNKFFHAGGYPAVNFGPACGPPNAAQEVKAPGLQNCPQLATEIKSCQKAGKPVLVSLGGWGASTSFSSDAQATAFAATLWNLFGAGHQTPHLRPFGTDVKIDGFDIDNENHSTDYYDTFATALRAQFAKDKSKKYYLSAAPQCPIPDASIPIGLMAQADFVWVQFYNNPSCNLNSTGFASSFEQWSKLLNDSSGEKQPRLYVGSGAFEAAGSGYVPGSELRGTVGRTDSHVVGSMGGIMLWDGSAALKNVDVHGRNYLEYAKAAVL</sequence>
<dbReference type="Proteomes" id="UP001310890">
    <property type="component" value="Unassembled WGS sequence"/>
</dbReference>
<dbReference type="SUPFAM" id="SSF51445">
    <property type="entry name" value="(Trans)glycosidases"/>
    <property type="match status" value="1"/>
</dbReference>
<feature type="domain" description="GH18" evidence="11">
    <location>
        <begin position="109"/>
        <end position="408"/>
    </location>
</feature>
<proteinExistence type="inferred from homology"/>
<dbReference type="Pfam" id="PF00704">
    <property type="entry name" value="Glyco_hydro_18"/>
    <property type="match status" value="1"/>
</dbReference>
<dbReference type="CDD" id="cd02877">
    <property type="entry name" value="GH18_hevamine_XipI_class_III"/>
    <property type="match status" value="1"/>
</dbReference>
<name>A0AAN7YMI7_9PEZI</name>
<evidence type="ECO:0000256" key="5">
    <source>
        <dbReference type="ARBA" id="ARBA00023024"/>
    </source>
</evidence>
<keyword evidence="4 10" id="KW-0378">Hydrolase</keyword>
<dbReference type="InterPro" id="IPR045321">
    <property type="entry name" value="Cts1-like"/>
</dbReference>
<evidence type="ECO:0000256" key="9">
    <source>
        <dbReference type="ARBA" id="ARBA00025727"/>
    </source>
</evidence>
<dbReference type="InterPro" id="IPR017853">
    <property type="entry name" value="GH"/>
</dbReference>
<dbReference type="GO" id="GO:0005576">
    <property type="term" value="C:extracellular region"/>
    <property type="evidence" value="ECO:0007669"/>
    <property type="project" value="TreeGrafter"/>
</dbReference>
<evidence type="ECO:0000256" key="7">
    <source>
        <dbReference type="ARBA" id="ARBA00023295"/>
    </source>
</evidence>
<evidence type="ECO:0000313" key="12">
    <source>
        <dbReference type="EMBL" id="KAK5109341.1"/>
    </source>
</evidence>
<gene>
    <name evidence="12" type="ORF">LTR62_007110</name>
</gene>
<evidence type="ECO:0000256" key="2">
    <source>
        <dbReference type="ARBA" id="ARBA00012729"/>
    </source>
</evidence>
<dbReference type="AlphaFoldDB" id="A0AAN7YMI7"/>
<evidence type="ECO:0000259" key="11">
    <source>
        <dbReference type="PROSITE" id="PS51910"/>
    </source>
</evidence>
<keyword evidence="5" id="KW-0146">Chitin degradation</keyword>
<dbReference type="GO" id="GO:0000272">
    <property type="term" value="P:polysaccharide catabolic process"/>
    <property type="evidence" value="ECO:0007669"/>
    <property type="project" value="UniProtKB-KW"/>
</dbReference>
<evidence type="ECO:0000256" key="3">
    <source>
        <dbReference type="ARBA" id="ARBA00022669"/>
    </source>
</evidence>
<comment type="similarity">
    <text evidence="9">Belongs to the glycosyl hydrolase 18 family. Chitinase class III subfamily.</text>
</comment>
<protein>
    <recommendedName>
        <fullName evidence="2">chitinase</fullName>
        <ecNumber evidence="2">3.2.1.14</ecNumber>
    </recommendedName>
</protein>
<dbReference type="EMBL" id="JAVRRL010000066">
    <property type="protein sequence ID" value="KAK5109341.1"/>
    <property type="molecule type" value="Genomic_DNA"/>
</dbReference>